<gene>
    <name evidence="2" type="ORF">Cva_00685</name>
</gene>
<name>A0A0K8MC43_9PROT</name>
<evidence type="ECO:0000256" key="1">
    <source>
        <dbReference type="SAM" id="Phobius"/>
    </source>
</evidence>
<dbReference type="Proteomes" id="UP000036771">
    <property type="component" value="Unassembled WGS sequence"/>
</dbReference>
<dbReference type="SUPFAM" id="SSF103473">
    <property type="entry name" value="MFS general substrate transporter"/>
    <property type="match status" value="1"/>
</dbReference>
<protein>
    <recommendedName>
        <fullName evidence="4">MFS transporter</fullName>
    </recommendedName>
</protein>
<keyword evidence="1" id="KW-1133">Transmembrane helix</keyword>
<sequence>MEPLRKIESASSLPRDIWIIGFVSFLINFSSIIIFTLSPSYLVSVLGVTTFSIGILQGTVDFI</sequence>
<feature type="transmembrane region" description="Helical" evidence="1">
    <location>
        <begin position="16"/>
        <end position="35"/>
    </location>
</feature>
<dbReference type="AlphaFoldDB" id="A0A0K8MC43"/>
<evidence type="ECO:0000313" key="2">
    <source>
        <dbReference type="EMBL" id="GAO98042.1"/>
    </source>
</evidence>
<dbReference type="EMBL" id="BBVC01000023">
    <property type="protein sequence ID" value="GAO98042.1"/>
    <property type="molecule type" value="Genomic_DNA"/>
</dbReference>
<dbReference type="InterPro" id="IPR036259">
    <property type="entry name" value="MFS_trans_sf"/>
</dbReference>
<proteinExistence type="predicted"/>
<feature type="transmembrane region" description="Helical" evidence="1">
    <location>
        <begin position="41"/>
        <end position="60"/>
    </location>
</feature>
<accession>A0A0K8MC43</accession>
<comment type="caution">
    <text evidence="2">The sequence shown here is derived from an EMBL/GenBank/DDBJ whole genome shotgun (WGS) entry which is preliminary data.</text>
</comment>
<keyword evidence="1" id="KW-0472">Membrane</keyword>
<evidence type="ECO:0000313" key="3">
    <source>
        <dbReference type="Proteomes" id="UP000036771"/>
    </source>
</evidence>
<organism evidence="2 3">
    <name type="scientific">Caedimonas varicaedens</name>
    <dbReference type="NCBI Taxonomy" id="1629334"/>
    <lineage>
        <taxon>Bacteria</taxon>
        <taxon>Pseudomonadati</taxon>
        <taxon>Pseudomonadota</taxon>
        <taxon>Alphaproteobacteria</taxon>
        <taxon>Holosporales</taxon>
        <taxon>Caedimonadaceae</taxon>
        <taxon>Caedimonas</taxon>
    </lineage>
</organism>
<reference evidence="2 3" key="1">
    <citation type="submission" date="2015-03" db="EMBL/GenBank/DDBJ databases">
        <title>Caedibacter varicaedens, whole genome shotgun sequence.</title>
        <authorList>
            <person name="Suzuki H."/>
            <person name="Dapper A.L."/>
            <person name="Gibson A.K."/>
            <person name="Jackson C."/>
            <person name="Lee H."/>
            <person name="Pejaver V.R."/>
            <person name="Doak T."/>
            <person name="Lynch M."/>
        </authorList>
    </citation>
    <scope>NUCLEOTIDE SEQUENCE [LARGE SCALE GENOMIC DNA]</scope>
</reference>
<keyword evidence="1" id="KW-0812">Transmembrane</keyword>
<keyword evidence="3" id="KW-1185">Reference proteome</keyword>
<evidence type="ECO:0008006" key="4">
    <source>
        <dbReference type="Google" id="ProtNLM"/>
    </source>
</evidence>
<dbReference type="STRING" id="1629334.Cva_00685"/>